<dbReference type="EMBL" id="MIQH01000928">
    <property type="protein sequence ID" value="OIR23996.1"/>
    <property type="molecule type" value="Genomic_DNA"/>
</dbReference>
<evidence type="ECO:0000313" key="1">
    <source>
        <dbReference type="EMBL" id="OIR23996.1"/>
    </source>
</evidence>
<gene>
    <name evidence="1" type="ORF">BGC33_08925</name>
</gene>
<dbReference type="Proteomes" id="UP000182798">
    <property type="component" value="Unassembled WGS sequence"/>
</dbReference>
<proteinExistence type="predicted"/>
<comment type="caution">
    <text evidence="1">The sequence shown here is derived from an EMBL/GenBank/DDBJ whole genome shotgun (WGS) entry which is preliminary data.</text>
</comment>
<evidence type="ECO:0000313" key="2">
    <source>
        <dbReference type="Proteomes" id="UP000182798"/>
    </source>
</evidence>
<organism evidence="1 2">
    <name type="scientific">Bathymodiolus thermophilus thioautotrophic gill symbiont</name>
    <dbReference type="NCBI Taxonomy" id="2360"/>
    <lineage>
        <taxon>Bacteria</taxon>
        <taxon>Pseudomonadati</taxon>
        <taxon>Pseudomonadota</taxon>
        <taxon>Gammaproteobacteria</taxon>
        <taxon>sulfur-oxidizing symbionts</taxon>
    </lineage>
</organism>
<accession>A0A1J5TV08</accession>
<dbReference type="AlphaFoldDB" id="A0A1J5TV08"/>
<reference evidence="2" key="1">
    <citation type="submission" date="2016-09" db="EMBL/GenBank/DDBJ databases">
        <title>Genome Sequence of Bathymodiolus thermophilus sulfur-oxidizing gill endosymbiont.</title>
        <authorList>
            <person name="Ponnudurai R."/>
            <person name="Kleiner M."/>
            <person name="Sayavedra L."/>
            <person name="Thuermer A."/>
            <person name="Felbeck H."/>
            <person name="Schlueter R."/>
            <person name="Schweder T."/>
            <person name="Markert S."/>
        </authorList>
    </citation>
    <scope>NUCLEOTIDE SEQUENCE [LARGE SCALE GENOMIC DNA]</scope>
    <source>
        <strain evidence="2">BAT/CrabSpa'14</strain>
    </source>
</reference>
<protein>
    <submittedName>
        <fullName evidence="1">Uncharacterized protein</fullName>
    </submittedName>
</protein>
<sequence length="71" mass="8412">MEPLTIEGVIIKPHLAFFLTLLGQSLRKWLGWQPLNFVNHFYTNGLIIFNRQTGCFYLYKDPYSLYNNTKL</sequence>
<name>A0A1J5TV08_9GAMM</name>